<dbReference type="RefSeq" id="WP_407030623.1">
    <property type="nucleotide sequence ID" value="NZ_JAQGEF010000005.1"/>
</dbReference>
<feature type="transmembrane region" description="Helical" evidence="1">
    <location>
        <begin position="74"/>
        <end position="94"/>
    </location>
</feature>
<keyword evidence="1" id="KW-0472">Membrane</keyword>
<keyword evidence="3" id="KW-1185">Reference proteome</keyword>
<feature type="transmembrane region" description="Helical" evidence="1">
    <location>
        <begin position="37"/>
        <end position="58"/>
    </location>
</feature>
<comment type="caution">
    <text evidence="2">The sequence shown here is derived from an EMBL/GenBank/DDBJ whole genome shotgun (WGS) entry which is preliminary data.</text>
</comment>
<organism evidence="2 3">
    <name type="scientific">Polluticaenibacter yanchengensis</name>
    <dbReference type="NCBI Taxonomy" id="3014562"/>
    <lineage>
        <taxon>Bacteria</taxon>
        <taxon>Pseudomonadati</taxon>
        <taxon>Bacteroidota</taxon>
        <taxon>Chitinophagia</taxon>
        <taxon>Chitinophagales</taxon>
        <taxon>Chitinophagaceae</taxon>
        <taxon>Polluticaenibacter</taxon>
    </lineage>
</organism>
<name>A0ABT4UHN3_9BACT</name>
<sequence>MQVPKYLLFIAIAWVMELLTLNSTIKYYNAAGKGFNSMWLFPIFWLVVLTGEIIYYFINRDKITKHADARKHCQLMFVAFIMLPVFNLILKLAAPHLTDAQFDELLYWYNNIKLYGLTILIVMAHYFFVRVVRQVYKEPKKQ</sequence>
<evidence type="ECO:0000313" key="2">
    <source>
        <dbReference type="EMBL" id="MDA3614295.1"/>
    </source>
</evidence>
<feature type="transmembrane region" description="Helical" evidence="1">
    <location>
        <begin position="7"/>
        <end position="25"/>
    </location>
</feature>
<keyword evidence="1" id="KW-1133">Transmembrane helix</keyword>
<dbReference type="Proteomes" id="UP001210231">
    <property type="component" value="Unassembled WGS sequence"/>
</dbReference>
<feature type="transmembrane region" description="Helical" evidence="1">
    <location>
        <begin position="114"/>
        <end position="132"/>
    </location>
</feature>
<reference evidence="2 3" key="1">
    <citation type="submission" date="2022-12" db="EMBL/GenBank/DDBJ databases">
        <title>Chitinophagaceae gen. sp. nov., a new member of the family Chitinophagaceae, isolated from soil in a chemical factory.</title>
        <authorList>
            <person name="Ke Z."/>
        </authorList>
    </citation>
    <scope>NUCLEOTIDE SEQUENCE [LARGE SCALE GENOMIC DNA]</scope>
    <source>
        <strain evidence="2 3">LY-5</strain>
    </source>
</reference>
<accession>A0ABT4UHN3</accession>
<proteinExistence type="predicted"/>
<dbReference type="EMBL" id="JAQGEF010000005">
    <property type="protein sequence ID" value="MDA3614295.1"/>
    <property type="molecule type" value="Genomic_DNA"/>
</dbReference>
<evidence type="ECO:0000313" key="3">
    <source>
        <dbReference type="Proteomes" id="UP001210231"/>
    </source>
</evidence>
<protein>
    <submittedName>
        <fullName evidence="2">Uncharacterized protein</fullName>
    </submittedName>
</protein>
<keyword evidence="1" id="KW-0812">Transmembrane</keyword>
<evidence type="ECO:0000256" key="1">
    <source>
        <dbReference type="SAM" id="Phobius"/>
    </source>
</evidence>
<gene>
    <name evidence="2" type="ORF">O3P16_05715</name>
</gene>